<feature type="domain" description="Pyridoxamine 5'-phosphate oxidase N-terminal" evidence="2">
    <location>
        <begin position="11"/>
        <end position="146"/>
    </location>
</feature>
<protein>
    <submittedName>
        <fullName evidence="3">Pyridoxamine 5'-phosphate oxidase-related FMN-binding protein</fullName>
    </submittedName>
</protein>
<evidence type="ECO:0000313" key="4">
    <source>
        <dbReference type="Proteomes" id="UP000315289"/>
    </source>
</evidence>
<organism evidence="3 4">
    <name type="scientific">Candidatus Nitrosocosmicus arcticus</name>
    <dbReference type="NCBI Taxonomy" id="2035267"/>
    <lineage>
        <taxon>Archaea</taxon>
        <taxon>Nitrososphaerota</taxon>
        <taxon>Nitrososphaeria</taxon>
        <taxon>Nitrososphaerales</taxon>
        <taxon>Nitrososphaeraceae</taxon>
        <taxon>Candidatus Nitrosocosmicus</taxon>
    </lineage>
</organism>
<dbReference type="PANTHER" id="PTHR35176">
    <property type="entry name" value="HEME OXYGENASE HI_0854-RELATED"/>
    <property type="match status" value="1"/>
</dbReference>
<dbReference type="Pfam" id="PF01243">
    <property type="entry name" value="PNPOx_N"/>
    <property type="match status" value="1"/>
</dbReference>
<dbReference type="Gene3D" id="2.30.110.10">
    <property type="entry name" value="Electron Transport, Fmn-binding Protein, Chain A"/>
    <property type="match status" value="1"/>
</dbReference>
<dbReference type="InterPro" id="IPR052019">
    <property type="entry name" value="F420H2_bilvrd_red/Heme_oxyg"/>
</dbReference>
<evidence type="ECO:0000313" key="3">
    <source>
        <dbReference type="EMBL" id="TVP41308.1"/>
    </source>
</evidence>
<dbReference type="GO" id="GO:0070967">
    <property type="term" value="F:coenzyme F420 binding"/>
    <property type="evidence" value="ECO:0007669"/>
    <property type="project" value="TreeGrafter"/>
</dbReference>
<dbReference type="InterPro" id="IPR012349">
    <property type="entry name" value="Split_barrel_FMN-bd"/>
</dbReference>
<dbReference type="NCBIfam" id="TIGR03618">
    <property type="entry name" value="Rv1155_F420"/>
    <property type="match status" value="1"/>
</dbReference>
<comment type="caution">
    <text evidence="3">The sequence shown here is derived from an EMBL/GenBank/DDBJ whole genome shotgun (WGS) entry which is preliminary data.</text>
</comment>
<gene>
    <name evidence="3" type="ORF">NARC_30022</name>
</gene>
<evidence type="ECO:0000259" key="2">
    <source>
        <dbReference type="Pfam" id="PF01243"/>
    </source>
</evidence>
<dbReference type="InterPro" id="IPR019920">
    <property type="entry name" value="F420-binding_dom_put"/>
</dbReference>
<dbReference type="InterPro" id="IPR011576">
    <property type="entry name" value="Pyridox_Oxase_N"/>
</dbReference>
<dbReference type="Proteomes" id="UP000315289">
    <property type="component" value="Unassembled WGS sequence"/>
</dbReference>
<keyword evidence="1" id="KW-0560">Oxidoreductase</keyword>
<name>A0A557SXH3_9ARCH</name>
<reference evidence="3 4" key="1">
    <citation type="journal article" date="2019" name="Front. Microbiol.">
        <title>Ammonia Oxidation by the Arctic Terrestrial Thaumarchaeote Candidatus Nitrosocosmicus arcticus Is Stimulated by Increasing Temperatures.</title>
        <authorList>
            <person name="Alves R.J.E."/>
            <person name="Kerou M."/>
            <person name="Zappe A."/>
            <person name="Bittner R."/>
            <person name="Abby S.S."/>
            <person name="Schmidt H.A."/>
            <person name="Pfeifer K."/>
            <person name="Schleper C."/>
        </authorList>
    </citation>
    <scope>NUCLEOTIDE SEQUENCE [LARGE SCALE GENOMIC DNA]</scope>
    <source>
        <strain evidence="3 4">Kfb</strain>
    </source>
</reference>
<sequence length="152" mass="17100">MTEMNSEEVMNFLNLGTMTAKVSTATLDGIPHVAPVWFVIDYDPLSNNNNDLTVIFTTFHNSVKARHLISNPRVCLCVDDQKPPFSFTIISGIAEIDQEPKYDELFSLTSRLAERYMGKENAEKYGKRNAVKGECIIKIKPTKIIAQKDVSD</sequence>
<dbReference type="EMBL" id="VOAH01000003">
    <property type="protein sequence ID" value="TVP41308.1"/>
    <property type="molecule type" value="Genomic_DNA"/>
</dbReference>
<accession>A0A557SXH3</accession>
<keyword evidence="4" id="KW-1185">Reference proteome</keyword>
<evidence type="ECO:0000256" key="1">
    <source>
        <dbReference type="ARBA" id="ARBA00023002"/>
    </source>
</evidence>
<dbReference type="SUPFAM" id="SSF50475">
    <property type="entry name" value="FMN-binding split barrel"/>
    <property type="match status" value="1"/>
</dbReference>
<proteinExistence type="predicted"/>
<dbReference type="AlphaFoldDB" id="A0A557SXH3"/>
<dbReference type="PANTHER" id="PTHR35176:SF1">
    <property type="entry name" value="F420H(2)-DEPENDENT BILIVERDIN REDUCTASE"/>
    <property type="match status" value="1"/>
</dbReference>
<dbReference type="GO" id="GO:0016627">
    <property type="term" value="F:oxidoreductase activity, acting on the CH-CH group of donors"/>
    <property type="evidence" value="ECO:0007669"/>
    <property type="project" value="TreeGrafter"/>
</dbReference>
<dbReference type="GO" id="GO:0005829">
    <property type="term" value="C:cytosol"/>
    <property type="evidence" value="ECO:0007669"/>
    <property type="project" value="TreeGrafter"/>
</dbReference>